<dbReference type="EnsemblPlants" id="TraesCS3A02G285300.1">
    <property type="protein sequence ID" value="TraesCS3A02G285300.1.cds1"/>
    <property type="gene ID" value="TraesCS3A02G285300"/>
</dbReference>
<proteinExistence type="predicted"/>
<dbReference type="Gramene" id="TraesJUL3A03G01451810.1">
    <property type="protein sequence ID" value="TraesJUL3A03G01451810.1.CDS1"/>
    <property type="gene ID" value="TraesJUL3A03G01451810"/>
</dbReference>
<dbReference type="Gramene" id="TraesRN3B0100815000.1">
    <property type="protein sequence ID" value="TraesRN3B0100815000.1"/>
    <property type="gene ID" value="TraesRN3B0100815000"/>
</dbReference>
<dbReference type="Gramene" id="TraesLDM3A03G01440330.1">
    <property type="protein sequence ID" value="TraesLDM3A03G01440330.1.CDS1"/>
    <property type="gene ID" value="TraesLDM3A03G01440330"/>
</dbReference>
<dbReference type="AlphaFoldDB" id="A0A3B6EKK9"/>
<dbReference type="Gramene" id="TraesSYM3A03G01462000.1">
    <property type="protein sequence ID" value="TraesSYM3A03G01462000.1.CDS1"/>
    <property type="gene ID" value="TraesSYM3A03G01462000"/>
</dbReference>
<reference evidence="1" key="2">
    <citation type="submission" date="2018-10" db="UniProtKB">
        <authorList>
            <consortium name="EnsemblPlants"/>
        </authorList>
    </citation>
    <scope>IDENTIFICATION</scope>
</reference>
<dbReference type="Gramene" id="TraesNOR3A03G01460370.1">
    <property type="protein sequence ID" value="TraesNOR3A03G01460370.1.CDS1"/>
    <property type="gene ID" value="TraesNOR3A03G01460370"/>
</dbReference>
<evidence type="ECO:0000313" key="1">
    <source>
        <dbReference type="EnsemblPlants" id="TraesCS3A02G285300.1.cds1"/>
    </source>
</evidence>
<accession>A0A3B6EKK9</accession>
<dbReference type="Gramene" id="TraesMAC3A03G01437520.1">
    <property type="protein sequence ID" value="TraesMAC3A03G01437520.1.CDS1"/>
    <property type="gene ID" value="TraesMAC3A03G01437520"/>
</dbReference>
<reference evidence="1" key="1">
    <citation type="submission" date="2018-08" db="EMBL/GenBank/DDBJ databases">
        <authorList>
            <person name="Rossello M."/>
        </authorList>
    </citation>
    <scope>NUCLEOTIDE SEQUENCE [LARGE SCALE GENOMIC DNA]</scope>
    <source>
        <strain evidence="1">cv. Chinese Spring</strain>
    </source>
</reference>
<dbReference type="Gramene" id="TraesCS3A02G285300.1">
    <property type="protein sequence ID" value="TraesCS3A02G285300.1.cds1"/>
    <property type="gene ID" value="TraesCS3A02G285300"/>
</dbReference>
<dbReference type="Gramene" id="TraesSTA3A03G01431230.1">
    <property type="protein sequence ID" value="TraesSTA3A03G01431230.1.CDS1"/>
    <property type="gene ID" value="TraesSTA3A03G01431230"/>
</dbReference>
<evidence type="ECO:0000313" key="2">
    <source>
        <dbReference type="Proteomes" id="UP000019116"/>
    </source>
</evidence>
<dbReference type="Gramene" id="TraesCS3A03G0713300.1">
    <property type="protein sequence ID" value="TraesCS3A03G0713300.1.CDS1"/>
    <property type="gene ID" value="TraesCS3A03G0713300"/>
</dbReference>
<sequence>MGCKEPYTNAEMLPMSACFHSGAFIARSLEKDGAGGETYDPVSFETPGVSGMGLALDMLRRLALVLAAEEALNWSVS</sequence>
<dbReference type="Gramene" id="TraesARI3A03G01460600.1">
    <property type="protein sequence ID" value="TraesARI3A03G01460600.1.CDS1"/>
    <property type="gene ID" value="TraesARI3A03G01460600"/>
</dbReference>
<dbReference type="Proteomes" id="UP000019116">
    <property type="component" value="Chromosome 3A"/>
</dbReference>
<organism evidence="1">
    <name type="scientific">Triticum aestivum</name>
    <name type="common">Wheat</name>
    <dbReference type="NCBI Taxonomy" id="4565"/>
    <lineage>
        <taxon>Eukaryota</taxon>
        <taxon>Viridiplantae</taxon>
        <taxon>Streptophyta</taxon>
        <taxon>Embryophyta</taxon>
        <taxon>Tracheophyta</taxon>
        <taxon>Spermatophyta</taxon>
        <taxon>Magnoliopsida</taxon>
        <taxon>Liliopsida</taxon>
        <taxon>Poales</taxon>
        <taxon>Poaceae</taxon>
        <taxon>BOP clade</taxon>
        <taxon>Pooideae</taxon>
        <taxon>Triticodae</taxon>
        <taxon>Triticeae</taxon>
        <taxon>Triticinae</taxon>
        <taxon>Triticum</taxon>
    </lineage>
</organism>
<dbReference type="Gramene" id="TraesLAC3A03G01383860.1">
    <property type="protein sequence ID" value="TraesLAC3A03G01383860.1.CDS1"/>
    <property type="gene ID" value="TraesLAC3A03G01383860"/>
</dbReference>
<dbReference type="Gramene" id="TraesCLE_scaffold_030465_01G000100.1">
    <property type="protein sequence ID" value="TraesCLE_scaffold_030465_01G000100.1"/>
    <property type="gene ID" value="TraesCLE_scaffold_030465_01G000100"/>
</dbReference>
<name>A0A3B6EKK9_WHEAT</name>
<keyword evidence="2" id="KW-1185">Reference proteome</keyword>
<dbReference type="Gramene" id="TraesRN3A0100732000.1">
    <property type="protein sequence ID" value="TraesRN3A0100732000.1"/>
    <property type="gene ID" value="TraesRN3A0100732000"/>
</dbReference>
<dbReference type="Gramene" id="TraesJAG3A03G01448390.1">
    <property type="protein sequence ID" value="TraesJAG3A03G01448390.1.CDS1"/>
    <property type="gene ID" value="TraesJAG3A03G01448390"/>
</dbReference>
<protein>
    <submittedName>
        <fullName evidence="1">Uncharacterized protein</fullName>
    </submittedName>
</protein>